<proteinExistence type="predicted"/>
<protein>
    <submittedName>
        <fullName evidence="3">10214_t:CDS:1</fullName>
    </submittedName>
</protein>
<feature type="compositionally biased region" description="Basic and acidic residues" evidence="1">
    <location>
        <begin position="365"/>
        <end position="374"/>
    </location>
</feature>
<evidence type="ECO:0000256" key="1">
    <source>
        <dbReference type="SAM" id="MobiDB-lite"/>
    </source>
</evidence>
<feature type="transmembrane region" description="Helical" evidence="2">
    <location>
        <begin position="77"/>
        <end position="99"/>
    </location>
</feature>
<feature type="compositionally biased region" description="Low complexity" evidence="1">
    <location>
        <begin position="381"/>
        <end position="395"/>
    </location>
</feature>
<sequence>MLTTYQSDAFVGILYGAAVIVSLHNFIISIVLYKARKSNVSNINKIILNLSCMILFLFRFVLAFAPTWIDLSGCHFISYMAHIVTFFYGTSLAIFLLWRLRQIESSQLDKWASIILLSTRTIAHLTTFGFVRVFLSKRPLRNWCIIDQTRLKIPETITVVIDFLIDIYITVRLVQVLRIANENAAGLGSSVGRKTKRTLFTAVMYWNFVRLAVAFGLNLITVVVLVTRSTRIGSIPDQLVAITFFNTFFFILMSYVVTVDAEIVKVIEGENQNKKGSSKSTSEKSSYPSSPTNRATAGSGSLPKYNTSDTPTSPTSKNDYDISMKRLSFFEWANFVLGFRHENNNMQEFTQKEFEEIIGGSSEANNRDPEKGETTNDPNRNSNISGGSTIIIPDV</sequence>
<comment type="caution">
    <text evidence="3">The sequence shown here is derived from an EMBL/GenBank/DDBJ whole genome shotgun (WGS) entry which is preliminary data.</text>
</comment>
<gene>
    <name evidence="3" type="ORF">DEBURN_LOCUS8685</name>
</gene>
<evidence type="ECO:0000313" key="3">
    <source>
        <dbReference type="EMBL" id="CAG8583441.1"/>
    </source>
</evidence>
<keyword evidence="2" id="KW-0472">Membrane</keyword>
<accession>A0A9N9G442</accession>
<keyword evidence="4" id="KW-1185">Reference proteome</keyword>
<keyword evidence="2" id="KW-1133">Transmembrane helix</keyword>
<evidence type="ECO:0000313" key="4">
    <source>
        <dbReference type="Proteomes" id="UP000789706"/>
    </source>
</evidence>
<dbReference type="Proteomes" id="UP000789706">
    <property type="component" value="Unassembled WGS sequence"/>
</dbReference>
<name>A0A9N9G442_9GLOM</name>
<evidence type="ECO:0000256" key="2">
    <source>
        <dbReference type="SAM" id="Phobius"/>
    </source>
</evidence>
<feature type="region of interest" description="Disordered" evidence="1">
    <location>
        <begin position="272"/>
        <end position="318"/>
    </location>
</feature>
<reference evidence="3" key="1">
    <citation type="submission" date="2021-06" db="EMBL/GenBank/DDBJ databases">
        <authorList>
            <person name="Kallberg Y."/>
            <person name="Tangrot J."/>
            <person name="Rosling A."/>
        </authorList>
    </citation>
    <scope>NUCLEOTIDE SEQUENCE</scope>
    <source>
        <strain evidence="3">AZ414A</strain>
    </source>
</reference>
<feature type="compositionally biased region" description="Polar residues" evidence="1">
    <location>
        <begin position="291"/>
        <end position="317"/>
    </location>
</feature>
<keyword evidence="2" id="KW-0812">Transmembrane</keyword>
<feature type="transmembrane region" description="Helical" evidence="2">
    <location>
        <begin position="12"/>
        <end position="34"/>
    </location>
</feature>
<feature type="region of interest" description="Disordered" evidence="1">
    <location>
        <begin position="360"/>
        <end position="395"/>
    </location>
</feature>
<feature type="transmembrane region" description="Helical" evidence="2">
    <location>
        <begin position="46"/>
        <end position="65"/>
    </location>
</feature>
<dbReference type="AlphaFoldDB" id="A0A9N9G442"/>
<dbReference type="EMBL" id="CAJVPK010001357">
    <property type="protein sequence ID" value="CAG8583441.1"/>
    <property type="molecule type" value="Genomic_DNA"/>
</dbReference>
<dbReference type="OrthoDB" id="2416917at2759"/>
<organism evidence="3 4">
    <name type="scientific">Diversispora eburnea</name>
    <dbReference type="NCBI Taxonomy" id="1213867"/>
    <lineage>
        <taxon>Eukaryota</taxon>
        <taxon>Fungi</taxon>
        <taxon>Fungi incertae sedis</taxon>
        <taxon>Mucoromycota</taxon>
        <taxon>Glomeromycotina</taxon>
        <taxon>Glomeromycetes</taxon>
        <taxon>Diversisporales</taxon>
        <taxon>Diversisporaceae</taxon>
        <taxon>Diversispora</taxon>
    </lineage>
</organism>
<feature type="compositionally biased region" description="Low complexity" evidence="1">
    <location>
        <begin position="274"/>
        <end position="290"/>
    </location>
</feature>
<feature type="transmembrane region" description="Helical" evidence="2">
    <location>
        <begin position="204"/>
        <end position="227"/>
    </location>
</feature>
<feature type="transmembrane region" description="Helical" evidence="2">
    <location>
        <begin position="239"/>
        <end position="257"/>
    </location>
</feature>